<name>A0A9Q0MQC1_9DIPT</name>
<reference evidence="2" key="1">
    <citation type="submission" date="2022-07" db="EMBL/GenBank/DDBJ databases">
        <authorList>
            <person name="Trinca V."/>
            <person name="Uliana J.V.C."/>
            <person name="Torres T.T."/>
            <person name="Ward R.J."/>
            <person name="Monesi N."/>
        </authorList>
    </citation>
    <scope>NUCLEOTIDE SEQUENCE</scope>
    <source>
        <strain evidence="2">HSMRA1968</strain>
        <tissue evidence="2">Whole embryos</tissue>
    </source>
</reference>
<sequence>MSNLLHQIWNKESPMGSALNTVHYYTRKAEKNMNSGRYDEAIKYYEEIIKVLQTAINDSKIPSNVENLNIQLRDYQRQQKLLLQKKNDFEAFLYRNSISIVENSAVAHLEYIPKEKDKQKIAHGASSVEEQNNLDFEFITLDEIKDHEGGVPQTDYQDKTTNGRDGSNHCLKEATNETNLEVESEEEEYFST</sequence>
<keyword evidence="3" id="KW-1185">Reference proteome</keyword>
<gene>
    <name evidence="2" type="ORF">Bhyg_14635</name>
</gene>
<organism evidence="2 3">
    <name type="scientific">Pseudolycoriella hygida</name>
    <dbReference type="NCBI Taxonomy" id="35572"/>
    <lineage>
        <taxon>Eukaryota</taxon>
        <taxon>Metazoa</taxon>
        <taxon>Ecdysozoa</taxon>
        <taxon>Arthropoda</taxon>
        <taxon>Hexapoda</taxon>
        <taxon>Insecta</taxon>
        <taxon>Pterygota</taxon>
        <taxon>Neoptera</taxon>
        <taxon>Endopterygota</taxon>
        <taxon>Diptera</taxon>
        <taxon>Nematocera</taxon>
        <taxon>Sciaroidea</taxon>
        <taxon>Sciaridae</taxon>
        <taxon>Pseudolycoriella</taxon>
    </lineage>
</organism>
<dbReference type="InterPro" id="IPR039679">
    <property type="entry name" value="NRBF2"/>
</dbReference>
<dbReference type="Proteomes" id="UP001151699">
    <property type="component" value="Chromosome C"/>
</dbReference>
<dbReference type="SUPFAM" id="SSF140361">
    <property type="entry name" value="MIT domain-like"/>
    <property type="match status" value="1"/>
</dbReference>
<evidence type="ECO:0000313" key="2">
    <source>
        <dbReference type="EMBL" id="KAJ6636048.1"/>
    </source>
</evidence>
<comment type="caution">
    <text evidence="2">The sequence shown here is derived from an EMBL/GenBank/DDBJ whole genome shotgun (WGS) entry which is preliminary data.</text>
</comment>
<dbReference type="PANTHER" id="PTHR14964:SF2">
    <property type="entry name" value="NUCLEAR RECEPTOR-BINDING FACTOR 2"/>
    <property type="match status" value="1"/>
</dbReference>
<dbReference type="PANTHER" id="PTHR14964">
    <property type="entry name" value="NUCLEAR RECEPTOR BINDING FACTOR 2"/>
    <property type="match status" value="1"/>
</dbReference>
<dbReference type="OrthoDB" id="3694230at2759"/>
<dbReference type="Gene3D" id="1.20.58.80">
    <property type="entry name" value="Phosphotransferase system, lactose/cellobiose-type IIA subunit"/>
    <property type="match status" value="1"/>
</dbReference>
<dbReference type="AlphaFoldDB" id="A0A9Q0MQC1"/>
<feature type="compositionally biased region" description="Acidic residues" evidence="1">
    <location>
        <begin position="180"/>
        <end position="192"/>
    </location>
</feature>
<dbReference type="GO" id="GO:0006914">
    <property type="term" value="P:autophagy"/>
    <property type="evidence" value="ECO:0007669"/>
    <property type="project" value="InterPro"/>
</dbReference>
<feature type="region of interest" description="Disordered" evidence="1">
    <location>
        <begin position="146"/>
        <end position="192"/>
    </location>
</feature>
<evidence type="ECO:0000256" key="1">
    <source>
        <dbReference type="SAM" id="MobiDB-lite"/>
    </source>
</evidence>
<proteinExistence type="predicted"/>
<dbReference type="EMBL" id="WJQU01000004">
    <property type="protein sequence ID" value="KAJ6636048.1"/>
    <property type="molecule type" value="Genomic_DNA"/>
</dbReference>
<evidence type="ECO:0000313" key="3">
    <source>
        <dbReference type="Proteomes" id="UP001151699"/>
    </source>
</evidence>
<evidence type="ECO:0008006" key="4">
    <source>
        <dbReference type="Google" id="ProtNLM"/>
    </source>
</evidence>
<protein>
    <recommendedName>
        <fullName evidence="4">MIT domain-containing protein</fullName>
    </recommendedName>
</protein>
<accession>A0A9Q0MQC1</accession>
<feature type="compositionally biased region" description="Basic and acidic residues" evidence="1">
    <location>
        <begin position="156"/>
        <end position="175"/>
    </location>
</feature>